<evidence type="ECO:0000256" key="1">
    <source>
        <dbReference type="SAM" id="SignalP"/>
    </source>
</evidence>
<comment type="caution">
    <text evidence="3">The sequence shown here is derived from an EMBL/GenBank/DDBJ whole genome shotgun (WGS) entry which is preliminary data.</text>
</comment>
<dbReference type="InterPro" id="IPR000772">
    <property type="entry name" value="Ricin_B_lectin"/>
</dbReference>
<gene>
    <name evidence="3" type="ORF">ACFSOY_06290</name>
</gene>
<dbReference type="Gene3D" id="2.80.10.50">
    <property type="match status" value="2"/>
</dbReference>
<feature type="signal peptide" evidence="1">
    <location>
        <begin position="1"/>
        <end position="30"/>
    </location>
</feature>
<dbReference type="Proteomes" id="UP001597343">
    <property type="component" value="Unassembled WGS sequence"/>
</dbReference>
<evidence type="ECO:0000313" key="3">
    <source>
        <dbReference type="EMBL" id="MFD2169600.1"/>
    </source>
</evidence>
<feature type="chain" id="PRO_5046794054" evidence="1">
    <location>
        <begin position="31"/>
        <end position="172"/>
    </location>
</feature>
<dbReference type="EMBL" id="JBHUIO010000005">
    <property type="protein sequence ID" value="MFD2169600.1"/>
    <property type="molecule type" value="Genomic_DNA"/>
</dbReference>
<proteinExistence type="predicted"/>
<dbReference type="CDD" id="cd00161">
    <property type="entry name" value="beta-trefoil_Ricin-like"/>
    <property type="match status" value="1"/>
</dbReference>
<dbReference type="SUPFAM" id="SSF50370">
    <property type="entry name" value="Ricin B-like lectins"/>
    <property type="match status" value="1"/>
</dbReference>
<accession>A0ABW4ZV50</accession>
<evidence type="ECO:0000313" key="4">
    <source>
        <dbReference type="Proteomes" id="UP001597343"/>
    </source>
</evidence>
<dbReference type="Pfam" id="PF14200">
    <property type="entry name" value="RicinB_lectin_2"/>
    <property type="match status" value="1"/>
</dbReference>
<feature type="domain" description="Ricin B lectin" evidence="2">
    <location>
        <begin position="35"/>
        <end position="170"/>
    </location>
</feature>
<name>A0ABW4ZV50_9BACL</name>
<keyword evidence="1" id="KW-0732">Signal</keyword>
<evidence type="ECO:0000259" key="2">
    <source>
        <dbReference type="SMART" id="SM00458"/>
    </source>
</evidence>
<dbReference type="InterPro" id="IPR035992">
    <property type="entry name" value="Ricin_B-like_lectins"/>
</dbReference>
<dbReference type="SMART" id="SM00458">
    <property type="entry name" value="RICIN"/>
    <property type="match status" value="1"/>
</dbReference>
<reference evidence="4" key="1">
    <citation type="journal article" date="2019" name="Int. J. Syst. Evol. Microbiol.">
        <title>The Global Catalogue of Microorganisms (GCM) 10K type strain sequencing project: providing services to taxonomists for standard genome sequencing and annotation.</title>
        <authorList>
            <consortium name="The Broad Institute Genomics Platform"/>
            <consortium name="The Broad Institute Genome Sequencing Center for Infectious Disease"/>
            <person name="Wu L."/>
            <person name="Ma J."/>
        </authorList>
    </citation>
    <scope>NUCLEOTIDE SEQUENCE [LARGE SCALE GENOMIC DNA]</scope>
    <source>
        <strain evidence="4">CGMCC 1.13574</strain>
    </source>
</reference>
<dbReference type="RefSeq" id="WP_386044883.1">
    <property type="nucleotide sequence ID" value="NZ_JBHUIO010000005.1"/>
</dbReference>
<organism evidence="3 4">
    <name type="scientific">Tumebacillus lipolyticus</name>
    <dbReference type="NCBI Taxonomy" id="1280370"/>
    <lineage>
        <taxon>Bacteria</taxon>
        <taxon>Bacillati</taxon>
        <taxon>Bacillota</taxon>
        <taxon>Bacilli</taxon>
        <taxon>Bacillales</taxon>
        <taxon>Alicyclobacillaceae</taxon>
        <taxon>Tumebacillus</taxon>
    </lineage>
</organism>
<protein>
    <submittedName>
        <fullName evidence="3">RICIN domain-containing protein</fullName>
    </submittedName>
</protein>
<keyword evidence="4" id="KW-1185">Reference proteome</keyword>
<dbReference type="PROSITE" id="PS50231">
    <property type="entry name" value="RICIN_B_LECTIN"/>
    <property type="match status" value="1"/>
</dbReference>
<sequence>MKKVKFFAMMALGAVLFAGSTVGLSPAAHAAFDPNATYKIINQGSGKALDVEFNSTDAWTGLHQWTYLGLASQKWKLKPSTDGYYYLVNVNSGLAADGSGGSNGSRVLQTFFDNRETEKWDLQQVGSSFKIASKFYGKVFDIQFNSTSDGGKVHLWQSLSGVNTQLWSIVQI</sequence>